<dbReference type="Pfam" id="PF02391">
    <property type="entry name" value="MoaE"/>
    <property type="match status" value="1"/>
</dbReference>
<dbReference type="GO" id="GO:0006777">
    <property type="term" value="P:Mo-molybdopterin cofactor biosynthetic process"/>
    <property type="evidence" value="ECO:0007669"/>
    <property type="project" value="UniProtKB-KW"/>
</dbReference>
<dbReference type="InterPro" id="IPR003448">
    <property type="entry name" value="Mopterin_biosynth_MoaE"/>
</dbReference>
<evidence type="ECO:0000256" key="4">
    <source>
        <dbReference type="ARBA" id="ARBA00013858"/>
    </source>
</evidence>
<protein>
    <recommendedName>
        <fullName evidence="4">Molybdopterin synthase catalytic subunit</fullName>
        <ecNumber evidence="3">2.8.1.12</ecNumber>
    </recommendedName>
    <alternativeName>
        <fullName evidence="10">MPT synthase subunit 2</fullName>
    </alternativeName>
    <alternativeName>
        <fullName evidence="8">Molybdenum cofactor biosynthesis protein E</fullName>
    </alternativeName>
    <alternativeName>
        <fullName evidence="9">Molybdopterin-converting factor large subunit</fullName>
    </alternativeName>
    <alternativeName>
        <fullName evidence="11">Molybdopterin-converting factor subunit 2</fullName>
    </alternativeName>
</protein>
<evidence type="ECO:0000256" key="8">
    <source>
        <dbReference type="ARBA" id="ARBA00029745"/>
    </source>
</evidence>
<dbReference type="Gene3D" id="3.90.1170.40">
    <property type="entry name" value="Molybdopterin biosynthesis MoaE subunit"/>
    <property type="match status" value="1"/>
</dbReference>
<dbReference type="PANTHER" id="PTHR23404">
    <property type="entry name" value="MOLYBDOPTERIN SYNTHASE RELATED"/>
    <property type="match status" value="1"/>
</dbReference>
<dbReference type="GO" id="GO:0030366">
    <property type="term" value="F:molybdopterin synthase activity"/>
    <property type="evidence" value="ECO:0007669"/>
    <property type="project" value="UniProtKB-EC"/>
</dbReference>
<dbReference type="EMBL" id="BNCK01000004">
    <property type="protein sequence ID" value="GHF91950.1"/>
    <property type="molecule type" value="Genomic_DNA"/>
</dbReference>
<keyword evidence="6" id="KW-0501">Molybdenum cofactor biosynthesis</keyword>
<reference evidence="13" key="2">
    <citation type="submission" date="2020-09" db="EMBL/GenBank/DDBJ databases">
        <authorList>
            <person name="Sun Q."/>
            <person name="Kim S."/>
        </authorList>
    </citation>
    <scope>NUCLEOTIDE SEQUENCE</scope>
    <source>
        <strain evidence="13">KCTC 42731</strain>
    </source>
</reference>
<evidence type="ECO:0000256" key="7">
    <source>
        <dbReference type="ARBA" id="ARBA00026066"/>
    </source>
</evidence>
<dbReference type="AlphaFoldDB" id="A0A919BHR2"/>
<evidence type="ECO:0000256" key="1">
    <source>
        <dbReference type="ARBA" id="ARBA00005046"/>
    </source>
</evidence>
<proteinExistence type="inferred from homology"/>
<organism evidence="13 14">
    <name type="scientific">Thalassotalea marina</name>
    <dbReference type="NCBI Taxonomy" id="1673741"/>
    <lineage>
        <taxon>Bacteria</taxon>
        <taxon>Pseudomonadati</taxon>
        <taxon>Pseudomonadota</taxon>
        <taxon>Gammaproteobacteria</taxon>
        <taxon>Alteromonadales</taxon>
        <taxon>Colwelliaceae</taxon>
        <taxon>Thalassotalea</taxon>
    </lineage>
</organism>
<evidence type="ECO:0000256" key="2">
    <source>
        <dbReference type="ARBA" id="ARBA00005426"/>
    </source>
</evidence>
<evidence type="ECO:0000256" key="9">
    <source>
        <dbReference type="ARBA" id="ARBA00030407"/>
    </source>
</evidence>
<evidence type="ECO:0000256" key="5">
    <source>
        <dbReference type="ARBA" id="ARBA00022679"/>
    </source>
</evidence>
<name>A0A919BHR2_9GAMM</name>
<comment type="subunit">
    <text evidence="7">Heterotetramer of 2 MoaD subunits and 2 MoaE subunits. Also stable as homodimer. The enzyme changes between these two forms during catalysis.</text>
</comment>
<evidence type="ECO:0000256" key="11">
    <source>
        <dbReference type="ARBA" id="ARBA00032474"/>
    </source>
</evidence>
<evidence type="ECO:0000256" key="12">
    <source>
        <dbReference type="ARBA" id="ARBA00049878"/>
    </source>
</evidence>
<comment type="caution">
    <text evidence="13">The sequence shown here is derived from an EMBL/GenBank/DDBJ whole genome shotgun (WGS) entry which is preliminary data.</text>
</comment>
<accession>A0A919BHR2</accession>
<dbReference type="Proteomes" id="UP000623842">
    <property type="component" value="Unassembled WGS sequence"/>
</dbReference>
<sequence>MISVQTHDFDIASEYNALKSSSASDGAIVTFTGLVRDINQGNQVTGLTLEHYPGMTEKSLANIVQQAKLRWPLGKVHVIHRVGRLLLLDQIVFVGVTSKHREAAFEACQFIMDYLKNNAPFWKKETTLDGEKWVEFNEKDREAASRWKKRKYGV</sequence>
<dbReference type="FunFam" id="3.90.1170.40:FF:000001">
    <property type="entry name" value="Molybdopterin synthase catalytic subunit MoaE"/>
    <property type="match status" value="1"/>
</dbReference>
<dbReference type="NCBIfam" id="NF007959">
    <property type="entry name" value="PRK10678.1"/>
    <property type="match status" value="1"/>
</dbReference>
<gene>
    <name evidence="13" type="primary">moaE</name>
    <name evidence="13" type="ORF">GCM10017161_19930</name>
</gene>
<reference evidence="13" key="1">
    <citation type="journal article" date="2014" name="Int. J. Syst. Evol. Microbiol.">
        <title>Complete genome sequence of Corynebacterium casei LMG S-19264T (=DSM 44701T), isolated from a smear-ripened cheese.</title>
        <authorList>
            <consortium name="US DOE Joint Genome Institute (JGI-PGF)"/>
            <person name="Walter F."/>
            <person name="Albersmeier A."/>
            <person name="Kalinowski J."/>
            <person name="Ruckert C."/>
        </authorList>
    </citation>
    <scope>NUCLEOTIDE SEQUENCE</scope>
    <source>
        <strain evidence="13">KCTC 42731</strain>
    </source>
</reference>
<dbReference type="SUPFAM" id="SSF54690">
    <property type="entry name" value="Molybdopterin synthase subunit MoaE"/>
    <property type="match status" value="1"/>
</dbReference>
<comment type="pathway">
    <text evidence="1">Cofactor biosynthesis; molybdopterin biosynthesis.</text>
</comment>
<comment type="similarity">
    <text evidence="2">Belongs to the MoaE family.</text>
</comment>
<dbReference type="RefSeq" id="WP_189769917.1">
    <property type="nucleotide sequence ID" value="NZ_BNCK01000004.1"/>
</dbReference>
<evidence type="ECO:0000256" key="3">
    <source>
        <dbReference type="ARBA" id="ARBA00011950"/>
    </source>
</evidence>
<keyword evidence="14" id="KW-1185">Reference proteome</keyword>
<keyword evidence="5" id="KW-0808">Transferase</keyword>
<dbReference type="CDD" id="cd00756">
    <property type="entry name" value="MoaE"/>
    <property type="match status" value="1"/>
</dbReference>
<dbReference type="InterPro" id="IPR036563">
    <property type="entry name" value="MoaE_sf"/>
</dbReference>
<dbReference type="EC" id="2.8.1.12" evidence="3"/>
<comment type="catalytic activity">
    <reaction evidence="12">
        <text>2 [molybdopterin-synthase sulfur-carrier protein]-C-terminal-Gly-aminoethanethioate + cyclic pyranopterin phosphate + H2O = molybdopterin + 2 [molybdopterin-synthase sulfur-carrier protein]-C-terminal Gly-Gly + 2 H(+)</text>
        <dbReference type="Rhea" id="RHEA:26333"/>
        <dbReference type="Rhea" id="RHEA-COMP:12202"/>
        <dbReference type="Rhea" id="RHEA-COMP:19907"/>
        <dbReference type="ChEBI" id="CHEBI:15377"/>
        <dbReference type="ChEBI" id="CHEBI:15378"/>
        <dbReference type="ChEBI" id="CHEBI:58698"/>
        <dbReference type="ChEBI" id="CHEBI:59648"/>
        <dbReference type="ChEBI" id="CHEBI:90778"/>
        <dbReference type="ChEBI" id="CHEBI:232372"/>
        <dbReference type="EC" id="2.8.1.12"/>
    </reaction>
</comment>
<evidence type="ECO:0000256" key="10">
    <source>
        <dbReference type="ARBA" id="ARBA00030781"/>
    </source>
</evidence>
<evidence type="ECO:0000313" key="13">
    <source>
        <dbReference type="EMBL" id="GHF91950.1"/>
    </source>
</evidence>
<evidence type="ECO:0000313" key="14">
    <source>
        <dbReference type="Proteomes" id="UP000623842"/>
    </source>
</evidence>
<evidence type="ECO:0000256" key="6">
    <source>
        <dbReference type="ARBA" id="ARBA00023150"/>
    </source>
</evidence>